<feature type="compositionally biased region" description="Basic and acidic residues" evidence="1">
    <location>
        <begin position="1"/>
        <end position="19"/>
    </location>
</feature>
<dbReference type="Proteomes" id="UP001056436">
    <property type="component" value="Unassembled WGS sequence"/>
</dbReference>
<evidence type="ECO:0000313" key="3">
    <source>
        <dbReference type="EMBL" id="KAI3553607.1"/>
    </source>
</evidence>
<accession>A0A9Q0B6H9</accession>
<protein>
    <submittedName>
        <fullName evidence="3">Uncharacterized protein</fullName>
    </submittedName>
</protein>
<dbReference type="PANTHER" id="PTHR37544">
    <property type="entry name" value="SPRAY-RELATED"/>
    <property type="match status" value="1"/>
</dbReference>
<evidence type="ECO:0000256" key="2">
    <source>
        <dbReference type="SAM" id="Phobius"/>
    </source>
</evidence>
<feature type="transmembrane region" description="Helical" evidence="2">
    <location>
        <begin position="119"/>
        <end position="142"/>
    </location>
</feature>
<dbReference type="InterPro" id="IPR021840">
    <property type="entry name" value="DUF3433"/>
</dbReference>
<sequence>MSIKGPEVRETRLLQDDAPQKQSRKASLPFAFQRSRDSECSLETGQIEHGDQPQVEGCKLTYPTVHKHGWKPLTLSAPVLFSFAFISFLLAVIIEILAQRSQSQGGLALSKSADDIPAFANFCYLFLPTIVAVIYSLLWSWIDLDVKRMQPWLEMSRPKGATAEKSMFLDYPYDFIAFVPIKAAKRRHWAVFYGGTVMVLIFWVITPLQSAILGTGPVDVRRQVNISATEALRPASEHFGLMDVTILNEGYAQTWLNQRFPPYTTPEYTLLPFDTKSQAIQGSSTNWTGPTTKFWTQLACWPAEVHMNGAPRKHNHDFLNGRGCNASEINSYGNFENDLPYQMLYIGYPYSSWVDYYLGATCSKQSAGNQFLATWGHSDYQKNEINLTSIFCETSYYKQPVNASVRAADLVPLENSVVPLGPRERLLETEFNMTAFEHLLGAGVLTTQPDGANGGTKEFPFGRLLEQHQQVAKLGIKWPMAPMAGFAIGSQKNVKTLDIYRDETSLGNAYNSTHKMLFSLALRRVLENSTNTNTTTGNIDVELHGIIVSRVFSAIVEGMLVIVGIFTTLLWLHGYRAPSRLTMDPASLGSLISLCQNSTTLLDKLAGKGALPEDALKQSFQDLRFKLFCGCQSRSGQMVIKVVDTRDQTIEERRISLTQPDTTFSVGHYSPVKPLALRRGVGAMVTLSMMAAVGGLVYFKLLERRNKGIVRPNASFEVLQILENYVPTIFATLLEPFWVLVNRLLCILQPFKDLWTGKRSAKGSINARYTSLPPQLVFWRAAKSGHFILTAMCALALLSNLLAVGLGGLFNEKPIDIERPYNFQQSFMPRLSNASVYGSEARGTFHNSAPYEVPFYIFMNNVSQNTPLTPWVNHDYFFQPFDIVPQDEDKTSGTTFTARTRGFSTNPSCSDFGTYNTIRKAPQVNYTMTRNGEAVKGCSTSFITKDIKLDSDYDIFPGPASKEIVQKLDTSYDLTPCETTLLMGWSRISHASNITKSTNSTTTTKRSRSTELGDGEIASTFVICQPLFATAMFDVTVDWQGYIINATRASDVSATLDYPLSTNHTDAISAHVNELIVSTQKSWHNDSFSRDWMNYLLKIQPGHANLLDPNIPPNATALIPALEAVYRQIFVLLLGNNQNFLDTYPEPVTISGIRHTTETRIFLDTTALVISLVVLAINIVVAVAVYGLAIKHFLPRMPTTIGSILAYLAPSRAVREYDGAGGSLESKATFSFGRYVGEDGRAHVGIELDPFVVPVKLSALRKGDTEPRTGLLGRLLGRRKAGRRGDTWL</sequence>
<gene>
    <name evidence="3" type="ORF">CABS02_06207</name>
</gene>
<keyword evidence="2" id="KW-1133">Transmembrane helix</keyword>
<proteinExistence type="predicted"/>
<keyword evidence="2" id="KW-0472">Membrane</keyword>
<dbReference type="OrthoDB" id="3248909at2759"/>
<evidence type="ECO:0000313" key="4">
    <source>
        <dbReference type="Proteomes" id="UP001056436"/>
    </source>
</evidence>
<feature type="transmembrane region" description="Helical" evidence="2">
    <location>
        <begin position="79"/>
        <end position="98"/>
    </location>
</feature>
<name>A0A9Q0B6H9_9PEZI</name>
<feature type="transmembrane region" description="Helical" evidence="2">
    <location>
        <begin position="787"/>
        <end position="810"/>
    </location>
</feature>
<organism evidence="3 4">
    <name type="scientific">Colletotrichum abscissum</name>
    <dbReference type="NCBI Taxonomy" id="1671311"/>
    <lineage>
        <taxon>Eukaryota</taxon>
        <taxon>Fungi</taxon>
        <taxon>Dikarya</taxon>
        <taxon>Ascomycota</taxon>
        <taxon>Pezizomycotina</taxon>
        <taxon>Sordariomycetes</taxon>
        <taxon>Hypocreomycetidae</taxon>
        <taxon>Glomerellales</taxon>
        <taxon>Glomerellaceae</taxon>
        <taxon>Colletotrichum</taxon>
        <taxon>Colletotrichum acutatum species complex</taxon>
    </lineage>
</organism>
<feature type="transmembrane region" description="Helical" evidence="2">
    <location>
        <begin position="680"/>
        <end position="699"/>
    </location>
</feature>
<feature type="region of interest" description="Disordered" evidence="1">
    <location>
        <begin position="1"/>
        <end position="26"/>
    </location>
</feature>
<keyword evidence="2" id="KW-0812">Transmembrane</keyword>
<dbReference type="PANTHER" id="PTHR37544:SF3">
    <property type="entry name" value="SPRAY"/>
    <property type="match status" value="1"/>
</dbReference>
<dbReference type="EMBL" id="SDAQ01000029">
    <property type="protein sequence ID" value="KAI3553607.1"/>
    <property type="molecule type" value="Genomic_DNA"/>
</dbReference>
<dbReference type="Pfam" id="PF11915">
    <property type="entry name" value="DUF3433"/>
    <property type="match status" value="2"/>
</dbReference>
<reference evidence="3" key="1">
    <citation type="submission" date="2019-01" db="EMBL/GenBank/DDBJ databases">
        <title>Colletotrichum abscissum LGMF1257.</title>
        <authorList>
            <person name="Baroncelli R."/>
        </authorList>
    </citation>
    <scope>NUCLEOTIDE SEQUENCE</scope>
    <source>
        <strain evidence="3">Ca142</strain>
    </source>
</reference>
<feature type="transmembrane region" description="Helical" evidence="2">
    <location>
        <begin position="190"/>
        <end position="213"/>
    </location>
</feature>
<feature type="transmembrane region" description="Helical" evidence="2">
    <location>
        <begin position="1167"/>
        <end position="1189"/>
    </location>
</feature>
<comment type="caution">
    <text evidence="3">The sequence shown here is derived from an EMBL/GenBank/DDBJ whole genome shotgun (WGS) entry which is preliminary data.</text>
</comment>
<evidence type="ECO:0000256" key="1">
    <source>
        <dbReference type="SAM" id="MobiDB-lite"/>
    </source>
</evidence>
<keyword evidence="4" id="KW-1185">Reference proteome</keyword>